<feature type="region of interest" description="Disordered" evidence="1">
    <location>
        <begin position="107"/>
        <end position="214"/>
    </location>
</feature>
<evidence type="ECO:0000313" key="2">
    <source>
        <dbReference type="EMBL" id="KAH8695964.1"/>
    </source>
</evidence>
<organism evidence="2 3">
    <name type="scientific">Talaromyces proteolyticus</name>
    <dbReference type="NCBI Taxonomy" id="1131652"/>
    <lineage>
        <taxon>Eukaryota</taxon>
        <taxon>Fungi</taxon>
        <taxon>Dikarya</taxon>
        <taxon>Ascomycota</taxon>
        <taxon>Pezizomycotina</taxon>
        <taxon>Eurotiomycetes</taxon>
        <taxon>Eurotiomycetidae</taxon>
        <taxon>Eurotiales</taxon>
        <taxon>Trichocomaceae</taxon>
        <taxon>Talaromyces</taxon>
        <taxon>Talaromyces sect. Bacilispori</taxon>
    </lineage>
</organism>
<comment type="caution">
    <text evidence="2">The sequence shown here is derived from an EMBL/GenBank/DDBJ whole genome shotgun (WGS) entry which is preliminary data.</text>
</comment>
<feature type="compositionally biased region" description="Basic and acidic residues" evidence="1">
    <location>
        <begin position="871"/>
        <end position="901"/>
    </location>
</feature>
<feature type="compositionally biased region" description="Basic residues" evidence="1">
    <location>
        <begin position="153"/>
        <end position="167"/>
    </location>
</feature>
<evidence type="ECO:0000256" key="1">
    <source>
        <dbReference type="SAM" id="MobiDB-lite"/>
    </source>
</evidence>
<protein>
    <submittedName>
        <fullName evidence="2">Uncharacterized protein</fullName>
    </submittedName>
</protein>
<feature type="compositionally biased region" description="Low complexity" evidence="1">
    <location>
        <begin position="902"/>
        <end position="933"/>
    </location>
</feature>
<feature type="region of interest" description="Disordered" evidence="1">
    <location>
        <begin position="1"/>
        <end position="37"/>
    </location>
</feature>
<dbReference type="EMBL" id="JAJTJA010000007">
    <property type="protein sequence ID" value="KAH8695964.1"/>
    <property type="molecule type" value="Genomic_DNA"/>
</dbReference>
<gene>
    <name evidence="2" type="ORF">BGW36DRAFT_179222</name>
</gene>
<feature type="compositionally biased region" description="Polar residues" evidence="1">
    <location>
        <begin position="461"/>
        <end position="472"/>
    </location>
</feature>
<feature type="compositionally biased region" description="Basic residues" evidence="1">
    <location>
        <begin position="440"/>
        <end position="450"/>
    </location>
</feature>
<dbReference type="GeneID" id="70239995"/>
<feature type="compositionally biased region" description="Polar residues" evidence="1">
    <location>
        <begin position="512"/>
        <end position="527"/>
    </location>
</feature>
<feature type="compositionally biased region" description="Basic and acidic residues" evidence="1">
    <location>
        <begin position="528"/>
        <end position="543"/>
    </location>
</feature>
<feature type="compositionally biased region" description="Basic and acidic residues" evidence="1">
    <location>
        <begin position="934"/>
        <end position="944"/>
    </location>
</feature>
<evidence type="ECO:0000313" key="3">
    <source>
        <dbReference type="Proteomes" id="UP001201262"/>
    </source>
</evidence>
<feature type="compositionally biased region" description="Low complexity" evidence="1">
    <location>
        <begin position="812"/>
        <end position="822"/>
    </location>
</feature>
<feature type="region of interest" description="Disordered" evidence="1">
    <location>
        <begin position="643"/>
        <end position="662"/>
    </location>
</feature>
<keyword evidence="3" id="KW-1185">Reference proteome</keyword>
<feature type="compositionally biased region" description="Basic residues" evidence="1">
    <location>
        <begin position="381"/>
        <end position="393"/>
    </location>
</feature>
<reference evidence="2" key="1">
    <citation type="submission" date="2021-12" db="EMBL/GenBank/DDBJ databases">
        <title>Convergent genome expansion in fungi linked to evolution of root-endophyte symbiosis.</title>
        <authorList>
            <consortium name="DOE Joint Genome Institute"/>
            <person name="Ke Y.-H."/>
            <person name="Bonito G."/>
            <person name="Liao H.-L."/>
            <person name="Looney B."/>
            <person name="Rojas-Flechas A."/>
            <person name="Nash J."/>
            <person name="Hameed K."/>
            <person name="Schadt C."/>
            <person name="Martin F."/>
            <person name="Crous P.W."/>
            <person name="Miettinen O."/>
            <person name="Magnuson J.K."/>
            <person name="Labbe J."/>
            <person name="Jacobson D."/>
            <person name="Doktycz M.J."/>
            <person name="Veneault-Fourrey C."/>
            <person name="Kuo A."/>
            <person name="Mondo S."/>
            <person name="Calhoun S."/>
            <person name="Riley R."/>
            <person name="Ohm R."/>
            <person name="LaButti K."/>
            <person name="Andreopoulos B."/>
            <person name="Pangilinan J."/>
            <person name="Nolan M."/>
            <person name="Tritt A."/>
            <person name="Clum A."/>
            <person name="Lipzen A."/>
            <person name="Daum C."/>
            <person name="Barry K."/>
            <person name="Grigoriev I.V."/>
            <person name="Vilgalys R."/>
        </authorList>
    </citation>
    <scope>NUCLEOTIDE SEQUENCE</scope>
    <source>
        <strain evidence="2">PMI_201</strain>
    </source>
</reference>
<feature type="compositionally biased region" description="Acidic residues" evidence="1">
    <location>
        <begin position="544"/>
        <end position="554"/>
    </location>
</feature>
<feature type="region of interest" description="Disordered" evidence="1">
    <location>
        <begin position="675"/>
        <end position="1010"/>
    </location>
</feature>
<dbReference type="Proteomes" id="UP001201262">
    <property type="component" value="Unassembled WGS sequence"/>
</dbReference>
<feature type="compositionally biased region" description="Polar residues" evidence="1">
    <location>
        <begin position="716"/>
        <end position="742"/>
    </location>
</feature>
<feature type="compositionally biased region" description="Basic and acidic residues" evidence="1">
    <location>
        <begin position="9"/>
        <end position="30"/>
    </location>
</feature>
<feature type="compositionally biased region" description="Basic and acidic residues" evidence="1">
    <location>
        <begin position="823"/>
        <end position="845"/>
    </location>
</feature>
<sequence length="1023" mass="113473">MPQEPIPIEQEKSILADVKSSGEYKEREGMPYDGTGESEVEAKDLAIEEDRAYSDSLSIIGKNIEISSISPDVALDPESVKLVQESSAGPKPQETLNQVETKYLTLEEPQKINEETPVESTVQDESTAKYFENNTLEEVEFETPAPVETMSRKISKKDKRKQKKKGKKNPDFDDEENDLAVTEETTTSEKGQGADDKVSIDVSVPNIDGEPTIREPVVTEFDAAQQGQQIAELVPAMQQPLDHKLSKKEKRKNAKKGLAEVKDNEIDDDYLAHEQNMNLVAEEYMTGEAHDTEPIEGSSADVMNIPTHVSLDPFDVSNADDELFDASVQPSYDFDMDLDTNDSQGAKQTRDAEALEKEDDLAVAADLFEEPTSTVSPNPKKSSKKQEKNKKSKAGLYEEPERVVATDETQDYENPPVEVAAKSVTIQNDEVLMRRDSKSSKAKGKKKKKRESSIALEQDETPSQTYHSTSPPTEEPAAVGQEQHYIPPNLADPAEKTVQSWPSIEFDKERTATTSDLSAKSTPSDNPVSHHAEDRDMTRHLEIREEDPENTIDDFVDKMPTDAVPESGETPLDDTWSIPVSKTRKKKKPRKQADYEDDQSHNDTQIPAPFTDLDKNIADTEPTSGPFSYPAVPQPLHEQTVLETARDLTSDDHTPSSQEMDVDVVSKMAMAAAGFDTSREVMETDSTPEDFQKVNSKRRKPKDITSIYEQKDKPNETQSYRGAFSNTDSQSSTKAGTTNKISNIFPGLERAPYRRPSPKSGTKQVNEPIVDTVPKSPSPPEPTEPRSSSLLFKPSRSTGFDHVEARVRNNTSPSLSHQSSSDSLHRTKSIHDHHSGASHGWKLDDESTPSKQSPRMLHTDNNSPPRTPLDPIREHDGPHADTPRLVMDNERYILPRPDSRSSVRSSQSLRRANRSLSSELRAAAAEHMQAARATSDEDHTDSQKHQKRSGGAGAGLAADSATGRSQPLEPAEQQIEDFADHHHNEDIPSSSTYDPVTDKGKRPVRGMSDVYRSFCDARSVTSS</sequence>
<dbReference type="RefSeq" id="XP_046070902.1">
    <property type="nucleotide sequence ID" value="XM_046209708.1"/>
</dbReference>
<feature type="compositionally biased region" description="Basic and acidic residues" evidence="1">
    <location>
        <begin position="644"/>
        <end position="654"/>
    </location>
</feature>
<name>A0AAD4KNB7_9EURO</name>
<dbReference type="AlphaFoldDB" id="A0AAD4KNB7"/>
<feature type="compositionally biased region" description="Basic and acidic residues" evidence="1">
    <location>
        <begin position="591"/>
        <end position="601"/>
    </location>
</feature>
<feature type="region of interest" description="Disordered" evidence="1">
    <location>
        <begin position="327"/>
        <end position="633"/>
    </location>
</feature>
<accession>A0AAD4KNB7</accession>
<proteinExistence type="predicted"/>
<feature type="compositionally biased region" description="Polar residues" evidence="1">
    <location>
        <begin position="849"/>
        <end position="864"/>
    </location>
</feature>